<keyword evidence="3" id="KW-1185">Reference proteome</keyword>
<sequence>MPELADALIAARNLNMVAAGAVKQIWVAGGTYKPLYNPADNDFGNPAGRDNAFLLVKDVKLYGGFAGTETMLANRNLTLTSNKSILSGDIDNNDALTDNLSTTINGNNSYHVVVSAAAMGAAELNGFTITGGSANTNSFTTVNGELITRNNGGALYNINATLALSNLIIAYNKASFEGAGIYNYNKATVNASRTSITNNTATVNGGGIFSDSFGSSLNLSNMIVGGNNTNGNGGGICDYSISGSSNFTNLLVYGNTAGSLGGGMYLSSATTTLTNLSIVANTSITGGGLHNERQSPVIYNSIIFGNNSGINNNNSTPVIKNSLVQGLSSTANGNINATGVLINNLFMTPLSAGLSTGGDYRLKAGSPGINAGDKALFTGLDANTTDLDGNARLNGTQIDLGAYESQGNSAPIPDGSGIVYVKQGGAGTYEGNSWANAAPELSDALLATKNNIAIKQIWVAGGTYKPLYSPADNNFGASAGRDNAFLLVKDVKLYGGFAGTETTLAQRDLTLTVNKSTLSGDFNNDDVISGVGATLNFANNSENAYHVLISAGDVGLAELDGFTIKGGNGSGGSITVNALAISKNQGGGINITSSSPTITNCIFENNNVSTGMGGAIFTSAPANGAAASPVIAKSSFVNNKCSNIAGQGWGDEGGGAMYNTGSGPVISDCSFMGNLVTGSRFGGAIANMASTAQFSNVTISNNFSLGTSSGGGGIANISTGTVRLINVVLSGNSTDANGGAMYNSFGAIPMLINVLISGNAANNGAGIYNNNSSPVLTNVTIGGNLSNTGGVIFNTNSASPQVQNTIVFGNSAGIVNNTGTDVPIYKNSLVQGASGAGLIAFNGTATDLFVSPSVPALTAAGDYRPKTGAALINAGDQNLFSGLNANTKDLDGNPRLTGTNIDLGAYEALVQLQTITAHNLSKTYGDLAFEPGATASSGLTVAYVSADNSIAEAFQDATDGNKWKLNIKKAGTVNITASQPGNGAYSPAPNVVFSLTIGQRPVTVSLKSTAALTKTYDANTAGMVQVTDLELSIGDIINNDDVQLSLNSGMAQYNSKDAGTGKTITLPIANVLLTGAQAGNYKVANISDLSSSAASITPKPLTITANNFSKVYNGLGYSGGNGVSYGTFALGEDPSVLSGTLSFGGTAQGAINTGNYTIVPRD</sequence>
<dbReference type="InterPro" id="IPR006626">
    <property type="entry name" value="PbH1"/>
</dbReference>
<dbReference type="NCBIfam" id="NF041518">
    <property type="entry name" value="choice_anch_Q"/>
    <property type="match status" value="1"/>
</dbReference>
<gene>
    <name evidence="2" type="ORF">H9N25_19685</name>
</gene>
<evidence type="ECO:0000313" key="2">
    <source>
        <dbReference type="EMBL" id="QNR87218.1"/>
    </source>
</evidence>
<dbReference type="EMBL" id="CP061171">
    <property type="protein sequence ID" value="QNR87218.1"/>
    <property type="molecule type" value="Genomic_DNA"/>
</dbReference>
<dbReference type="SMART" id="SM00710">
    <property type="entry name" value="PbH1"/>
    <property type="match status" value="8"/>
</dbReference>
<dbReference type="InterPro" id="IPR012334">
    <property type="entry name" value="Pectin_lyas_fold"/>
</dbReference>
<dbReference type="SUPFAM" id="SSF51126">
    <property type="entry name" value="Pectin lyase-like"/>
    <property type="match status" value="3"/>
</dbReference>
<dbReference type="InterPro" id="IPR041248">
    <property type="entry name" value="YDG"/>
</dbReference>
<dbReference type="InterPro" id="IPR037160">
    <property type="entry name" value="DNA_Pol_thumb_sf"/>
</dbReference>
<dbReference type="Pfam" id="PF18657">
    <property type="entry name" value="YDG"/>
    <property type="match status" value="1"/>
</dbReference>
<organism evidence="2 3">
    <name type="scientific">Pedobacter riviphilus</name>
    <dbReference type="NCBI Taxonomy" id="2766984"/>
    <lineage>
        <taxon>Bacteria</taxon>
        <taxon>Pseudomonadati</taxon>
        <taxon>Bacteroidota</taxon>
        <taxon>Sphingobacteriia</taxon>
        <taxon>Sphingobacteriales</taxon>
        <taxon>Sphingobacteriaceae</taxon>
        <taxon>Pedobacter</taxon>
    </lineage>
</organism>
<dbReference type="Gene3D" id="3.30.210.10">
    <property type="entry name" value="DNA polymerase, thumb domain"/>
    <property type="match status" value="1"/>
</dbReference>
<evidence type="ECO:0000259" key="1">
    <source>
        <dbReference type="Pfam" id="PF18657"/>
    </source>
</evidence>
<feature type="domain" description="YDG" evidence="1">
    <location>
        <begin position="1002"/>
        <end position="1085"/>
    </location>
</feature>
<dbReference type="InterPro" id="IPR011050">
    <property type="entry name" value="Pectin_lyase_fold/virulence"/>
</dbReference>
<dbReference type="Proteomes" id="UP000516439">
    <property type="component" value="Chromosome"/>
</dbReference>
<dbReference type="Gene3D" id="2.160.20.10">
    <property type="entry name" value="Single-stranded right-handed beta-helix, Pectin lyase-like"/>
    <property type="match status" value="2"/>
</dbReference>
<evidence type="ECO:0000313" key="3">
    <source>
        <dbReference type="Proteomes" id="UP000516439"/>
    </source>
</evidence>
<accession>A0ABX6TP40</accession>
<reference evidence="2 3" key="1">
    <citation type="submission" date="2020-09" db="EMBL/GenBank/DDBJ databases">
        <title>Pedobacter sp. SW-16 isolated from soil near Yeocheon.</title>
        <authorList>
            <person name="Im H.S."/>
            <person name="Joung Y."/>
            <person name="Lee S.-S."/>
        </authorList>
    </citation>
    <scope>NUCLEOTIDE SEQUENCE [LARGE SCALE GENOMIC DNA]</scope>
    <source>
        <strain evidence="2 3">SW-16</strain>
    </source>
</reference>
<name>A0ABX6TP40_9SPHI</name>
<protein>
    <recommendedName>
        <fullName evidence="1">YDG domain-containing protein</fullName>
    </recommendedName>
</protein>
<proteinExistence type="predicted"/>
<dbReference type="InterPro" id="IPR059226">
    <property type="entry name" value="Choice_anch_Q_dom"/>
</dbReference>